<feature type="domain" description="RNA polymerase Rpb4/RPC9 core" evidence="8">
    <location>
        <begin position="53"/>
        <end position="177"/>
    </location>
</feature>
<dbReference type="InterPro" id="IPR010997">
    <property type="entry name" value="HRDC-like_sf"/>
</dbReference>
<keyword evidence="10" id="KW-1185">Reference proteome</keyword>
<evidence type="ECO:0000256" key="4">
    <source>
        <dbReference type="ARBA" id="ARBA00022478"/>
    </source>
</evidence>
<evidence type="ECO:0000256" key="1">
    <source>
        <dbReference type="ARBA" id="ARBA00004123"/>
    </source>
</evidence>
<evidence type="ECO:0000256" key="6">
    <source>
        <dbReference type="ARBA" id="ARBA00023242"/>
    </source>
</evidence>
<proteinExistence type="inferred from homology"/>
<accession>A0AA38LW21</accession>
<evidence type="ECO:0000313" key="10">
    <source>
        <dbReference type="Proteomes" id="UP001164286"/>
    </source>
</evidence>
<comment type="similarity">
    <text evidence="2">Belongs to the eukaryotic RPC9 RNA polymerase subunit family.</text>
</comment>
<dbReference type="InterPro" id="IPR006590">
    <property type="entry name" value="RNA_pol_Rpb4/RPC9_core"/>
</dbReference>
<dbReference type="PANTHER" id="PTHR15561">
    <property type="entry name" value="CALCITONIN GENE-RELATED PEPTIDE-RECEPTOR COMPONENT PROTEIN"/>
    <property type="match status" value="1"/>
</dbReference>
<dbReference type="GO" id="GO:0000166">
    <property type="term" value="F:nucleotide binding"/>
    <property type="evidence" value="ECO:0007669"/>
    <property type="project" value="InterPro"/>
</dbReference>
<evidence type="ECO:0000256" key="7">
    <source>
        <dbReference type="SAM" id="MobiDB-lite"/>
    </source>
</evidence>
<reference evidence="9" key="1">
    <citation type="journal article" date="2022" name="G3 (Bethesda)">
        <title>High quality genome of the basidiomycete yeast Dioszegia hungarica PDD-24b-2 isolated from cloud water.</title>
        <authorList>
            <person name="Jarrige D."/>
            <person name="Haridas S."/>
            <person name="Bleykasten-Grosshans C."/>
            <person name="Joly M."/>
            <person name="Nadalig T."/>
            <person name="Sancelme M."/>
            <person name="Vuilleumier S."/>
            <person name="Grigoriev I.V."/>
            <person name="Amato P."/>
            <person name="Bringel F."/>
        </authorList>
    </citation>
    <scope>NUCLEOTIDE SEQUENCE</scope>
    <source>
        <strain evidence="9">PDD-24b-2</strain>
    </source>
</reference>
<dbReference type="Gene3D" id="1.20.1250.40">
    <property type="match status" value="1"/>
</dbReference>
<dbReference type="InterPro" id="IPR038846">
    <property type="entry name" value="RPC9"/>
</dbReference>
<organism evidence="9 10">
    <name type="scientific">Dioszegia hungarica</name>
    <dbReference type="NCBI Taxonomy" id="4972"/>
    <lineage>
        <taxon>Eukaryota</taxon>
        <taxon>Fungi</taxon>
        <taxon>Dikarya</taxon>
        <taxon>Basidiomycota</taxon>
        <taxon>Agaricomycotina</taxon>
        <taxon>Tremellomycetes</taxon>
        <taxon>Tremellales</taxon>
        <taxon>Bulleribasidiaceae</taxon>
        <taxon>Dioszegia</taxon>
    </lineage>
</organism>
<feature type="region of interest" description="Disordered" evidence="7">
    <location>
        <begin position="50"/>
        <end position="78"/>
    </location>
</feature>
<evidence type="ECO:0000256" key="2">
    <source>
        <dbReference type="ARBA" id="ARBA00006898"/>
    </source>
</evidence>
<dbReference type="Pfam" id="PF03874">
    <property type="entry name" value="RNA_pol_Rpb4"/>
    <property type="match status" value="1"/>
</dbReference>
<dbReference type="PANTHER" id="PTHR15561:SF0">
    <property type="entry name" value="DNA-DIRECTED RNA POLYMERASE III SUBUNIT RPC9"/>
    <property type="match status" value="1"/>
</dbReference>
<comment type="caution">
    <text evidence="9">The sequence shown here is derived from an EMBL/GenBank/DDBJ whole genome shotgun (WGS) entry which is preliminary data.</text>
</comment>
<dbReference type="InterPro" id="IPR038324">
    <property type="entry name" value="Rpb4/RPC9_sf"/>
</dbReference>
<keyword evidence="6" id="KW-0539">Nucleus</keyword>
<evidence type="ECO:0000259" key="8">
    <source>
        <dbReference type="SMART" id="SM00657"/>
    </source>
</evidence>
<name>A0AA38LW21_9TREE</name>
<dbReference type="SUPFAM" id="SSF47819">
    <property type="entry name" value="HRDC-like"/>
    <property type="match status" value="1"/>
</dbReference>
<dbReference type="Proteomes" id="UP001164286">
    <property type="component" value="Unassembled WGS sequence"/>
</dbReference>
<dbReference type="AlphaFoldDB" id="A0AA38LW21"/>
<keyword evidence="5" id="KW-0804">Transcription</keyword>
<dbReference type="GeneID" id="77731399"/>
<evidence type="ECO:0000256" key="3">
    <source>
        <dbReference type="ARBA" id="ARBA00016672"/>
    </source>
</evidence>
<keyword evidence="4" id="KW-0240">DNA-directed RNA polymerase</keyword>
<dbReference type="RefSeq" id="XP_052948264.1">
    <property type="nucleotide sequence ID" value="XM_053092194.1"/>
</dbReference>
<dbReference type="SMART" id="SM00657">
    <property type="entry name" value="RPOL4c"/>
    <property type="match status" value="1"/>
</dbReference>
<dbReference type="GO" id="GO:0006384">
    <property type="term" value="P:transcription initiation at RNA polymerase III promoter"/>
    <property type="evidence" value="ECO:0007669"/>
    <property type="project" value="InterPro"/>
</dbReference>
<sequence>MKISTATPLHLSNHEVLSHFIALKRDTDALKQQRANHDLRDKVDMREAYPLAKERDDPPDGSTLPRLTDAVRRQEDEADRRGWSDELAWIQDEVIRYLCSDHVPTARQTADGVAQLADTLQDHSLTKGEVLQIVNLAPTLPVELYAIIEDVDSRFEPGAHDRLEQIAEQVAGTLLSQPPHELEPYVTRLQHEPSSRKGHEAEMFEEEDGEEEEGFMEQEFVTEATYGAAYEGGVDDEVREDIE</sequence>
<evidence type="ECO:0000313" key="9">
    <source>
        <dbReference type="EMBL" id="KAI9638487.1"/>
    </source>
</evidence>
<dbReference type="GO" id="GO:0005666">
    <property type="term" value="C:RNA polymerase III complex"/>
    <property type="evidence" value="ECO:0007669"/>
    <property type="project" value="InterPro"/>
</dbReference>
<feature type="compositionally biased region" description="Basic and acidic residues" evidence="7">
    <location>
        <begin position="69"/>
        <end position="78"/>
    </location>
</feature>
<protein>
    <recommendedName>
        <fullName evidence="3">DNA-directed RNA polymerase III subunit RPC9</fullName>
    </recommendedName>
</protein>
<dbReference type="EMBL" id="JAKWFO010000003">
    <property type="protein sequence ID" value="KAI9638487.1"/>
    <property type="molecule type" value="Genomic_DNA"/>
</dbReference>
<feature type="region of interest" description="Disordered" evidence="7">
    <location>
        <begin position="190"/>
        <end position="215"/>
    </location>
</feature>
<comment type="subcellular location">
    <subcellularLocation>
        <location evidence="1">Nucleus</location>
    </subcellularLocation>
</comment>
<dbReference type="InterPro" id="IPR005574">
    <property type="entry name" value="Rpb4/RPC9"/>
</dbReference>
<feature type="compositionally biased region" description="Acidic residues" evidence="7">
    <location>
        <begin position="203"/>
        <end position="215"/>
    </location>
</feature>
<gene>
    <name evidence="9" type="ORF">MKK02DRAFT_42881</name>
</gene>
<evidence type="ECO:0000256" key="5">
    <source>
        <dbReference type="ARBA" id="ARBA00023163"/>
    </source>
</evidence>
<feature type="compositionally biased region" description="Basic and acidic residues" evidence="7">
    <location>
        <begin position="190"/>
        <end position="202"/>
    </location>
</feature>